<feature type="domain" description="Polyphosphate kinase-2-related" evidence="1">
    <location>
        <begin position="2"/>
        <end position="94"/>
    </location>
</feature>
<dbReference type="EMBL" id="CAFBPA010000192">
    <property type="protein sequence ID" value="CAB5013651.1"/>
    <property type="molecule type" value="Genomic_DNA"/>
</dbReference>
<evidence type="ECO:0000259" key="1">
    <source>
        <dbReference type="Pfam" id="PF03976"/>
    </source>
</evidence>
<dbReference type="PANTHER" id="PTHR34383">
    <property type="entry name" value="POLYPHOSPHATE:AMP PHOSPHOTRANSFERASE-RELATED"/>
    <property type="match status" value="1"/>
</dbReference>
<dbReference type="Gene3D" id="3.40.50.300">
    <property type="entry name" value="P-loop containing nucleotide triphosphate hydrolases"/>
    <property type="match status" value="1"/>
</dbReference>
<sequence length="110" mass="12824">MTDEGLVLVKIWMHISSDEQLKRFKSREKDQLKRWKLTAEDWRNREQRPAYELAISEMLDRTDTSYAPWTVVEANDKLYARVKVLETVNAAIERGLLKAGIELSGLDQES</sequence>
<organism evidence="2">
    <name type="scientific">freshwater metagenome</name>
    <dbReference type="NCBI Taxonomy" id="449393"/>
    <lineage>
        <taxon>unclassified sequences</taxon>
        <taxon>metagenomes</taxon>
        <taxon>ecological metagenomes</taxon>
    </lineage>
</organism>
<dbReference type="InterPro" id="IPR022488">
    <property type="entry name" value="PPK2-related"/>
</dbReference>
<gene>
    <name evidence="2" type="ORF">UFOPK4043_01187</name>
</gene>
<evidence type="ECO:0000313" key="2">
    <source>
        <dbReference type="EMBL" id="CAB5013651.1"/>
    </source>
</evidence>
<protein>
    <submittedName>
        <fullName evidence="2">Unannotated protein</fullName>
    </submittedName>
</protein>
<dbReference type="InterPro" id="IPR027417">
    <property type="entry name" value="P-loop_NTPase"/>
</dbReference>
<reference evidence="2" key="1">
    <citation type="submission" date="2020-05" db="EMBL/GenBank/DDBJ databases">
        <authorList>
            <person name="Chiriac C."/>
            <person name="Salcher M."/>
            <person name="Ghai R."/>
            <person name="Kavagutti S V."/>
        </authorList>
    </citation>
    <scope>NUCLEOTIDE SEQUENCE</scope>
</reference>
<dbReference type="SUPFAM" id="SSF52540">
    <property type="entry name" value="P-loop containing nucleoside triphosphate hydrolases"/>
    <property type="match status" value="1"/>
</dbReference>
<accession>A0A6J7Q9J5</accession>
<dbReference type="AlphaFoldDB" id="A0A6J7Q9J5"/>
<dbReference type="Pfam" id="PF03976">
    <property type="entry name" value="PPK2"/>
    <property type="match status" value="1"/>
</dbReference>
<dbReference type="PANTHER" id="PTHR34383:SF3">
    <property type="entry name" value="POLYPHOSPHATE:AMP PHOSPHOTRANSFERASE"/>
    <property type="match status" value="1"/>
</dbReference>
<name>A0A6J7Q9J5_9ZZZZ</name>
<proteinExistence type="predicted"/>